<comment type="caution">
    <text evidence="2">The sequence shown here is derived from an EMBL/GenBank/DDBJ whole genome shotgun (WGS) entry which is preliminary data.</text>
</comment>
<sequence>MKIFVLGLFLAALVTICMAEVSTKCTEKSQCAADECCQIINFVIATKKRQLLPGLSRPNTSGTCEKYRQEGVSCNSFDVMNGFCGCADGLTCKTVHVSTTPSPIIHIMSPRKMAPGYRSFCSGN</sequence>
<name>A0AAN9GMX9_9CAEN</name>
<accession>A0AAN9GMX9</accession>
<gene>
    <name evidence="2" type="ORF">V1264_011955</name>
</gene>
<dbReference type="Proteomes" id="UP001374579">
    <property type="component" value="Unassembled WGS sequence"/>
</dbReference>
<keyword evidence="3" id="KW-1185">Reference proteome</keyword>
<evidence type="ECO:0000313" key="3">
    <source>
        <dbReference type="Proteomes" id="UP001374579"/>
    </source>
</evidence>
<dbReference type="AlphaFoldDB" id="A0AAN9GMX9"/>
<reference evidence="2 3" key="1">
    <citation type="submission" date="2024-02" db="EMBL/GenBank/DDBJ databases">
        <title>Chromosome-scale genome assembly of the rough periwinkle Littorina saxatilis.</title>
        <authorList>
            <person name="De Jode A."/>
            <person name="Faria R."/>
            <person name="Formenti G."/>
            <person name="Sims Y."/>
            <person name="Smith T.P."/>
            <person name="Tracey A."/>
            <person name="Wood J.M.D."/>
            <person name="Zagrodzka Z.B."/>
            <person name="Johannesson K."/>
            <person name="Butlin R.K."/>
            <person name="Leder E.H."/>
        </authorList>
    </citation>
    <scope>NUCLEOTIDE SEQUENCE [LARGE SCALE GENOMIC DNA]</scope>
    <source>
        <strain evidence="2">Snail1</strain>
        <tissue evidence="2">Muscle</tissue>
    </source>
</reference>
<proteinExistence type="predicted"/>
<keyword evidence="1" id="KW-0732">Signal</keyword>
<dbReference type="EMBL" id="JBAMIC010000002">
    <property type="protein sequence ID" value="KAK7112505.1"/>
    <property type="molecule type" value="Genomic_DNA"/>
</dbReference>
<feature type="chain" id="PRO_5042839100" evidence="1">
    <location>
        <begin position="20"/>
        <end position="124"/>
    </location>
</feature>
<organism evidence="2 3">
    <name type="scientific">Littorina saxatilis</name>
    <dbReference type="NCBI Taxonomy" id="31220"/>
    <lineage>
        <taxon>Eukaryota</taxon>
        <taxon>Metazoa</taxon>
        <taxon>Spiralia</taxon>
        <taxon>Lophotrochozoa</taxon>
        <taxon>Mollusca</taxon>
        <taxon>Gastropoda</taxon>
        <taxon>Caenogastropoda</taxon>
        <taxon>Littorinimorpha</taxon>
        <taxon>Littorinoidea</taxon>
        <taxon>Littorinidae</taxon>
        <taxon>Littorina</taxon>
    </lineage>
</organism>
<evidence type="ECO:0000313" key="2">
    <source>
        <dbReference type="EMBL" id="KAK7112505.1"/>
    </source>
</evidence>
<protein>
    <submittedName>
        <fullName evidence="2">Uncharacterized protein</fullName>
    </submittedName>
</protein>
<feature type="signal peptide" evidence="1">
    <location>
        <begin position="1"/>
        <end position="19"/>
    </location>
</feature>
<evidence type="ECO:0000256" key="1">
    <source>
        <dbReference type="SAM" id="SignalP"/>
    </source>
</evidence>